<organism evidence="1">
    <name type="scientific">Anopheles darlingi</name>
    <name type="common">Mosquito</name>
    <dbReference type="NCBI Taxonomy" id="43151"/>
    <lineage>
        <taxon>Eukaryota</taxon>
        <taxon>Metazoa</taxon>
        <taxon>Ecdysozoa</taxon>
        <taxon>Arthropoda</taxon>
        <taxon>Hexapoda</taxon>
        <taxon>Insecta</taxon>
        <taxon>Pterygota</taxon>
        <taxon>Neoptera</taxon>
        <taxon>Endopterygota</taxon>
        <taxon>Diptera</taxon>
        <taxon>Nematocera</taxon>
        <taxon>Culicoidea</taxon>
        <taxon>Culicidae</taxon>
        <taxon>Anophelinae</taxon>
        <taxon>Anopheles</taxon>
    </lineage>
</organism>
<sequence length="67" mass="7686">MHWNIRAPSLVITLIAFLFTPSRSLMLMTAIFFVSYSVKNSSFLSCLTLASTSTSLNRNRWMRQIGR</sequence>
<dbReference type="EMBL" id="GGFL01015355">
    <property type="protein sequence ID" value="MBW79533.1"/>
    <property type="molecule type" value="Transcribed_RNA"/>
</dbReference>
<accession>A0A2M4DPN5</accession>
<reference evidence="1" key="1">
    <citation type="submission" date="2018-01" db="EMBL/GenBank/DDBJ databases">
        <title>An insight into the sialome of Amazonian anophelines.</title>
        <authorList>
            <person name="Ribeiro J.M."/>
            <person name="Scarpassa V."/>
            <person name="Calvo E."/>
        </authorList>
    </citation>
    <scope>NUCLEOTIDE SEQUENCE</scope>
</reference>
<evidence type="ECO:0000313" key="1">
    <source>
        <dbReference type="EMBL" id="MBW79533.1"/>
    </source>
</evidence>
<dbReference type="AlphaFoldDB" id="A0A2M4DPN5"/>
<proteinExistence type="predicted"/>
<name>A0A2M4DPN5_ANODA</name>
<protein>
    <submittedName>
        <fullName evidence="1">Putative secreted protein</fullName>
    </submittedName>
</protein>